<sequence>MAKRYSHSEVTFQRWLREGRGSGRQDKYKPWLTIRDLPSQGRSHRVFGHKALRTHHLFSDLELAVFLLLEWQKDVTEIREQFPLQIELTREIAETLGIPHPAMSGVPQYMSSDFLVDTSRPDEPRFALQAKYSSELQKPRVIEKLELERRYWEHKGVPWRLITEKEIPSTVVANIKWLYPAQRDDISELDLALRTDFYSHHFAQSKATTLIDLAKSLDVAYTLSPGESLREIRQLLALRCFLFDIHIAYRKLAPIELIVAEDTAMQEMLHVQG</sequence>
<dbReference type="Pfam" id="PF08722">
    <property type="entry name" value="Tn7_TnsA-like_N"/>
    <property type="match status" value="1"/>
</dbReference>
<evidence type="ECO:0000313" key="4">
    <source>
        <dbReference type="Proteomes" id="UP001053296"/>
    </source>
</evidence>
<evidence type="ECO:0000259" key="2">
    <source>
        <dbReference type="Pfam" id="PF08722"/>
    </source>
</evidence>
<dbReference type="InterPro" id="IPR036390">
    <property type="entry name" value="WH_DNA-bd_sf"/>
</dbReference>
<name>A0ABN6ESQ5_9BACT</name>
<proteinExistence type="predicted"/>
<feature type="domain" description="TnsA endonuclease C-terminal" evidence="1">
    <location>
        <begin position="166"/>
        <end position="245"/>
    </location>
</feature>
<dbReference type="Gene3D" id="3.40.1350.10">
    <property type="match status" value="1"/>
</dbReference>
<dbReference type="InterPro" id="IPR014833">
    <property type="entry name" value="TnsA_N"/>
</dbReference>
<dbReference type="RefSeq" id="WP_229596326.1">
    <property type="nucleotide sequence ID" value="NZ_AP024485.1"/>
</dbReference>
<organism evidence="3 4">
    <name type="scientific">Pseudodesulfovibrio sediminis</name>
    <dbReference type="NCBI Taxonomy" id="2810563"/>
    <lineage>
        <taxon>Bacteria</taxon>
        <taxon>Pseudomonadati</taxon>
        <taxon>Thermodesulfobacteriota</taxon>
        <taxon>Desulfovibrionia</taxon>
        <taxon>Desulfovibrionales</taxon>
        <taxon>Desulfovibrionaceae</taxon>
    </lineage>
</organism>
<dbReference type="SUPFAM" id="SSF46785">
    <property type="entry name" value="Winged helix' DNA-binding domain"/>
    <property type="match status" value="1"/>
</dbReference>
<dbReference type="EMBL" id="AP024485">
    <property type="protein sequence ID" value="BCS88428.1"/>
    <property type="molecule type" value="Genomic_DNA"/>
</dbReference>
<feature type="domain" description="TnsA endonuclease N-terminal" evidence="2">
    <location>
        <begin position="73"/>
        <end position="164"/>
    </location>
</feature>
<dbReference type="InterPro" id="IPR036388">
    <property type="entry name" value="WH-like_DNA-bd_sf"/>
</dbReference>
<dbReference type="CDD" id="cd22362">
    <property type="entry name" value="TnsA_endonuclease-like"/>
    <property type="match status" value="1"/>
</dbReference>
<protein>
    <recommendedName>
        <fullName evidence="5">Heteromeric transposase endonuclease subunit TnsA</fullName>
    </recommendedName>
</protein>
<dbReference type="InterPro" id="IPR011335">
    <property type="entry name" value="Restrct_endonuc-II-like"/>
</dbReference>
<dbReference type="InterPro" id="IPR014832">
    <property type="entry name" value="TnsA_C"/>
</dbReference>
<evidence type="ECO:0008006" key="5">
    <source>
        <dbReference type="Google" id="ProtNLM"/>
    </source>
</evidence>
<dbReference type="InterPro" id="IPR011856">
    <property type="entry name" value="tRNA_endonuc-like_dom_sf"/>
</dbReference>
<gene>
    <name evidence="3" type="ORF">PSDVSF_16700</name>
</gene>
<accession>A0ABN6ESQ5</accession>
<dbReference type="Proteomes" id="UP001053296">
    <property type="component" value="Chromosome"/>
</dbReference>
<dbReference type="Gene3D" id="1.10.10.10">
    <property type="entry name" value="Winged helix-like DNA-binding domain superfamily/Winged helix DNA-binding domain"/>
    <property type="match status" value="1"/>
</dbReference>
<evidence type="ECO:0000259" key="1">
    <source>
        <dbReference type="Pfam" id="PF08721"/>
    </source>
</evidence>
<dbReference type="SUPFAM" id="SSF52980">
    <property type="entry name" value="Restriction endonuclease-like"/>
    <property type="match status" value="1"/>
</dbReference>
<evidence type="ECO:0000313" key="3">
    <source>
        <dbReference type="EMBL" id="BCS88428.1"/>
    </source>
</evidence>
<reference evidence="3" key="1">
    <citation type="journal article" date="2022" name="Arch. Microbiol.">
        <title>Pseudodesulfovibrio sediminis sp. nov., a mesophilic and neutrophilic sulfate-reducing bacterium isolated from sediment of a brackish lake.</title>
        <authorList>
            <person name="Takahashi A."/>
            <person name="Kojima H."/>
            <person name="Watanabe M."/>
            <person name="Fukui M."/>
        </authorList>
    </citation>
    <scope>NUCLEOTIDE SEQUENCE</scope>
    <source>
        <strain evidence="3">SF6</strain>
    </source>
</reference>
<dbReference type="Pfam" id="PF08721">
    <property type="entry name" value="Tn7_Tnp_TnsA_C"/>
    <property type="match status" value="1"/>
</dbReference>
<keyword evidence="4" id="KW-1185">Reference proteome</keyword>